<dbReference type="RefSeq" id="XP_010702685.1">
    <property type="nucleotide sequence ID" value="XM_010704383.1"/>
</dbReference>
<accession>A0A088S2S9</accession>
<feature type="coiled-coil region" evidence="1">
    <location>
        <begin position="464"/>
        <end position="491"/>
    </location>
</feature>
<name>A0A088S2S9_LEIPA</name>
<sequence length="588" mass="65791">MELGKLVTAESCGCIYYFIIDDVHPDEPHHDELKHYYVVTADSSSLSYREAYGVLCRALCSIDNRTFLHRWHSLYEQIFGPTPYVQFVDAVRNSPLVSVDSFAPHDRVCSSNGNGHAVATNPLQVPCTVDPGNRGSSATSMCPTSTVAVFSKEATARRALCKMAGIWKEQPDCPEHASGAHSSHQQHGCCTPVEALCASLKGEEIHDHSVPQQPLMMEETTAIECAHQGKECTGPAVKGSARQPQQRASALLNLASRWRPGESCSAVEARRAAHELQRQLQEGRERPMKSEQHCHLRSRVLGKEPGTNNGEKQTTATAVSTRAQKPALPEPQAQLNAVQVNLSEEEVRHLKQREELLEENAELKKQLEQLRREQSARIEQFLKDNEYAVNRMENALHKREEEVRAVYSRALQERDVRIAQLSQEILCHTHDSRQLALARSDEEQLHAQRAAHLEDKAVHLREWNLSLQRQLAEATDEVRRLRQRLEVMETASLRDTKSCAFPSGDAVRELPGVCLTCGGLPCAPPNQLVTQLYHTQKLLQECREENQVKSNELMRAAQLIDALKEGLGRVKMDIGVDFAASFAATRVQ</sequence>
<dbReference type="AlphaFoldDB" id="A0A088S2S9"/>
<dbReference type="KEGG" id="lpan:LPMP_342590"/>
<proteinExistence type="predicted"/>
<protein>
    <submittedName>
        <fullName evidence="3">Uncharacterized protein</fullName>
    </submittedName>
</protein>
<evidence type="ECO:0000256" key="1">
    <source>
        <dbReference type="SAM" id="Coils"/>
    </source>
</evidence>
<evidence type="ECO:0000313" key="3">
    <source>
        <dbReference type="EMBL" id="AIO01885.1"/>
    </source>
</evidence>
<feature type="compositionally biased region" description="Polar residues" evidence="2">
    <location>
        <begin position="306"/>
        <end position="323"/>
    </location>
</feature>
<keyword evidence="4" id="KW-1185">Reference proteome</keyword>
<feature type="region of interest" description="Disordered" evidence="2">
    <location>
        <begin position="280"/>
        <end position="327"/>
    </location>
</feature>
<evidence type="ECO:0000256" key="2">
    <source>
        <dbReference type="SAM" id="MobiDB-lite"/>
    </source>
</evidence>
<reference evidence="3 4" key="1">
    <citation type="journal article" date="2015" name="Sci. Rep.">
        <title>The genome of Leishmania panamensis: insights into genomics of the L. (Viannia) subgenus.</title>
        <authorList>
            <person name="Llanes A."/>
            <person name="Restrepo C.M."/>
            <person name="Vecchio G.D."/>
            <person name="Anguizola F.J."/>
            <person name="Lleonart R."/>
        </authorList>
    </citation>
    <scope>NUCLEOTIDE SEQUENCE [LARGE SCALE GENOMIC DNA]</scope>
    <source>
        <strain evidence="3 4">MHOM/PA/94/PSC-1</strain>
    </source>
</reference>
<feature type="coiled-coil region" evidence="1">
    <location>
        <begin position="340"/>
        <end position="384"/>
    </location>
</feature>
<evidence type="ECO:0000313" key="4">
    <source>
        <dbReference type="Proteomes" id="UP000063063"/>
    </source>
</evidence>
<dbReference type="VEuPathDB" id="TriTrypDB:LPMP_342590"/>
<gene>
    <name evidence="3" type="ORF">LPMP_342590</name>
</gene>
<dbReference type="GeneID" id="22578764"/>
<feature type="compositionally biased region" description="Basic and acidic residues" evidence="2">
    <location>
        <begin position="280"/>
        <end position="294"/>
    </location>
</feature>
<dbReference type="EMBL" id="CP009403">
    <property type="protein sequence ID" value="AIO01885.1"/>
    <property type="molecule type" value="Genomic_DNA"/>
</dbReference>
<keyword evidence="1" id="KW-0175">Coiled coil</keyword>
<organism evidence="3 4">
    <name type="scientific">Leishmania panamensis</name>
    <dbReference type="NCBI Taxonomy" id="5679"/>
    <lineage>
        <taxon>Eukaryota</taxon>
        <taxon>Discoba</taxon>
        <taxon>Euglenozoa</taxon>
        <taxon>Kinetoplastea</taxon>
        <taxon>Metakinetoplastina</taxon>
        <taxon>Trypanosomatida</taxon>
        <taxon>Trypanosomatidae</taxon>
        <taxon>Leishmaniinae</taxon>
        <taxon>Leishmania</taxon>
        <taxon>Leishmania guyanensis species complex</taxon>
    </lineage>
</organism>
<dbReference type="Proteomes" id="UP000063063">
    <property type="component" value="Chromosome 34"/>
</dbReference>
<dbReference type="eggNOG" id="ENOG502SK6P">
    <property type="taxonomic scope" value="Eukaryota"/>
</dbReference>
<dbReference type="VEuPathDB" id="TriTrypDB:LPAL13_340032000"/>
<dbReference type="OrthoDB" id="273268at2759"/>